<dbReference type="PANTHER" id="PTHR43133:SF51">
    <property type="entry name" value="RNA POLYMERASE SIGMA FACTOR"/>
    <property type="match status" value="1"/>
</dbReference>
<accession>S3VYQ6</accession>
<keyword evidence="2" id="KW-0805">Transcription regulation</keyword>
<comment type="caution">
    <text evidence="6">The sequence shown here is derived from an EMBL/GenBank/DDBJ whole genome shotgun (WGS) entry which is preliminary data.</text>
</comment>
<evidence type="ECO:0000313" key="6">
    <source>
        <dbReference type="EMBL" id="EPG73252.1"/>
    </source>
</evidence>
<keyword evidence="3" id="KW-0731">Sigma factor</keyword>
<dbReference type="Gene3D" id="1.10.1740.10">
    <property type="match status" value="1"/>
</dbReference>
<dbReference type="GO" id="GO:0003677">
    <property type="term" value="F:DNA binding"/>
    <property type="evidence" value="ECO:0007669"/>
    <property type="project" value="InterPro"/>
</dbReference>
<evidence type="ECO:0000313" key="7">
    <source>
        <dbReference type="Proteomes" id="UP000014540"/>
    </source>
</evidence>
<dbReference type="InterPro" id="IPR013325">
    <property type="entry name" value="RNA_pol_sigma_r2"/>
</dbReference>
<dbReference type="InterPro" id="IPR036388">
    <property type="entry name" value="WH-like_DNA-bd_sf"/>
</dbReference>
<organism evidence="6 7">
    <name type="scientific">Leptospira fainei serovar Hurstbridge str. BUT 6</name>
    <dbReference type="NCBI Taxonomy" id="1193011"/>
    <lineage>
        <taxon>Bacteria</taxon>
        <taxon>Pseudomonadati</taxon>
        <taxon>Spirochaetota</taxon>
        <taxon>Spirochaetia</taxon>
        <taxon>Leptospirales</taxon>
        <taxon>Leptospiraceae</taxon>
        <taxon>Leptospira</taxon>
    </lineage>
</organism>
<keyword evidence="7" id="KW-1185">Reference proteome</keyword>
<dbReference type="RefSeq" id="WP_016549740.1">
    <property type="nucleotide sequence ID" value="NZ_AKWZ02000010.1"/>
</dbReference>
<feature type="domain" description="RNA polymerase sigma factor 70 region 4 type 2" evidence="5">
    <location>
        <begin position="114"/>
        <end position="166"/>
    </location>
</feature>
<dbReference type="NCBIfam" id="TIGR02937">
    <property type="entry name" value="sigma70-ECF"/>
    <property type="match status" value="1"/>
</dbReference>
<dbReference type="Gene3D" id="1.10.10.10">
    <property type="entry name" value="Winged helix-like DNA-binding domain superfamily/Winged helix DNA-binding domain"/>
    <property type="match status" value="1"/>
</dbReference>
<dbReference type="STRING" id="1193011.LEP1GSC058_2774"/>
<dbReference type="OrthoDB" id="9784984at2"/>
<dbReference type="AlphaFoldDB" id="S3VYQ6"/>
<evidence type="ECO:0000256" key="2">
    <source>
        <dbReference type="ARBA" id="ARBA00023015"/>
    </source>
</evidence>
<dbReference type="EMBL" id="AKWZ02000010">
    <property type="protein sequence ID" value="EPG73252.1"/>
    <property type="molecule type" value="Genomic_DNA"/>
</dbReference>
<evidence type="ECO:0000256" key="3">
    <source>
        <dbReference type="ARBA" id="ARBA00023082"/>
    </source>
</evidence>
<name>S3VYQ6_9LEPT</name>
<dbReference type="CDD" id="cd06171">
    <property type="entry name" value="Sigma70_r4"/>
    <property type="match status" value="1"/>
</dbReference>
<dbReference type="Proteomes" id="UP000014540">
    <property type="component" value="Unassembled WGS sequence"/>
</dbReference>
<proteinExistence type="inferred from homology"/>
<dbReference type="SUPFAM" id="SSF88946">
    <property type="entry name" value="Sigma2 domain of RNA polymerase sigma factors"/>
    <property type="match status" value="1"/>
</dbReference>
<dbReference type="InterPro" id="IPR039425">
    <property type="entry name" value="RNA_pol_sigma-70-like"/>
</dbReference>
<dbReference type="SUPFAM" id="SSF88659">
    <property type="entry name" value="Sigma3 and sigma4 domains of RNA polymerase sigma factors"/>
    <property type="match status" value="1"/>
</dbReference>
<protein>
    <submittedName>
        <fullName evidence="6">Sigma-70, region 4</fullName>
    </submittedName>
</protein>
<dbReference type="InterPro" id="IPR013249">
    <property type="entry name" value="RNA_pol_sigma70_r4_t2"/>
</dbReference>
<keyword evidence="4" id="KW-0804">Transcription</keyword>
<evidence type="ECO:0000256" key="4">
    <source>
        <dbReference type="ARBA" id="ARBA00023163"/>
    </source>
</evidence>
<gene>
    <name evidence="6" type="ORF">LEP1GSC058_2774</name>
</gene>
<dbReference type="InterPro" id="IPR013324">
    <property type="entry name" value="RNA_pol_sigma_r3/r4-like"/>
</dbReference>
<sequence length="191" mass="22559">MRDFTVLVTEAAKGEETAFTELVSRFEKYVQLEAGKRIRDESKAEDLTQEVFLETWKVLPNLRQPEAFPFLLRRLVLKHSDRILRRKDLVSAEFKPETTMGRARSDRDEEAWRKEVLQALEELPNEEKELLNLRYFSELSYEEIARRTGITGGNLKNRLRRSRELLRRNLLTKSDRRDWLEVLHGPMAIAS</sequence>
<dbReference type="GO" id="GO:0016987">
    <property type="term" value="F:sigma factor activity"/>
    <property type="evidence" value="ECO:0007669"/>
    <property type="project" value="UniProtKB-KW"/>
</dbReference>
<dbReference type="InterPro" id="IPR014284">
    <property type="entry name" value="RNA_pol_sigma-70_dom"/>
</dbReference>
<dbReference type="Pfam" id="PF08281">
    <property type="entry name" value="Sigma70_r4_2"/>
    <property type="match status" value="1"/>
</dbReference>
<evidence type="ECO:0000259" key="5">
    <source>
        <dbReference type="Pfam" id="PF08281"/>
    </source>
</evidence>
<comment type="similarity">
    <text evidence="1">Belongs to the sigma-70 factor family. ECF subfamily.</text>
</comment>
<dbReference type="PANTHER" id="PTHR43133">
    <property type="entry name" value="RNA POLYMERASE ECF-TYPE SIGMA FACTO"/>
    <property type="match status" value="1"/>
</dbReference>
<evidence type="ECO:0000256" key="1">
    <source>
        <dbReference type="ARBA" id="ARBA00010641"/>
    </source>
</evidence>
<dbReference type="GO" id="GO:0006352">
    <property type="term" value="P:DNA-templated transcription initiation"/>
    <property type="evidence" value="ECO:0007669"/>
    <property type="project" value="InterPro"/>
</dbReference>
<reference evidence="6" key="1">
    <citation type="submission" date="2013-04" db="EMBL/GenBank/DDBJ databases">
        <authorList>
            <person name="Harkins D.M."/>
            <person name="Durkin A.S."/>
            <person name="Selengut J.D."/>
            <person name="Sanka R."/>
            <person name="DePew J."/>
            <person name="Purushe J."/>
            <person name="Ahmed A."/>
            <person name="van der Linden H."/>
            <person name="Goris M.G.A."/>
            <person name="Hartskeerl R.A."/>
            <person name="Vinetz J.M."/>
            <person name="Sutton G.G."/>
            <person name="Nelson W.C."/>
            <person name="Fouts D.E."/>
        </authorList>
    </citation>
    <scope>NUCLEOTIDE SEQUENCE [LARGE SCALE GENOMIC DNA]</scope>
    <source>
        <strain evidence="6">BUT 6</strain>
    </source>
</reference>